<dbReference type="PRINTS" id="PR00019">
    <property type="entry name" value="LEURICHRPT"/>
</dbReference>
<dbReference type="Pfam" id="PF00560">
    <property type="entry name" value="LRR_1"/>
    <property type="match status" value="1"/>
</dbReference>
<keyword evidence="6" id="KW-1185">Reference proteome</keyword>
<organism evidence="5 6">
    <name type="scientific">Brachionus calyciflorus</name>
    <dbReference type="NCBI Taxonomy" id="104777"/>
    <lineage>
        <taxon>Eukaryota</taxon>
        <taxon>Metazoa</taxon>
        <taxon>Spiralia</taxon>
        <taxon>Gnathifera</taxon>
        <taxon>Rotifera</taxon>
        <taxon>Eurotatoria</taxon>
        <taxon>Monogononta</taxon>
        <taxon>Pseudotrocha</taxon>
        <taxon>Ploima</taxon>
        <taxon>Brachionidae</taxon>
        <taxon>Brachionus</taxon>
    </lineage>
</organism>
<dbReference type="SMART" id="SM00369">
    <property type="entry name" value="LRR_TYP"/>
    <property type="match status" value="8"/>
</dbReference>
<feature type="compositionally biased region" description="Acidic residues" evidence="4">
    <location>
        <begin position="477"/>
        <end position="514"/>
    </location>
</feature>
<dbReference type="PANTHER" id="PTHR24373:SF275">
    <property type="entry name" value="TIR DOMAIN-CONTAINING PROTEIN"/>
    <property type="match status" value="1"/>
</dbReference>
<evidence type="ECO:0000256" key="3">
    <source>
        <dbReference type="ARBA" id="ARBA00022737"/>
    </source>
</evidence>
<name>A0A814AXW5_9BILA</name>
<evidence type="ECO:0000256" key="2">
    <source>
        <dbReference type="ARBA" id="ARBA00022729"/>
    </source>
</evidence>
<dbReference type="EMBL" id="CAJNOC010002224">
    <property type="protein sequence ID" value="CAF0920211.1"/>
    <property type="molecule type" value="Genomic_DNA"/>
</dbReference>
<dbReference type="SMART" id="SM00365">
    <property type="entry name" value="LRR_SD22"/>
    <property type="match status" value="8"/>
</dbReference>
<protein>
    <submittedName>
        <fullName evidence="5">Uncharacterized protein</fullName>
    </submittedName>
</protein>
<sequence length="514" mass="60848">MISEAYFEIEREIKEKRTRLKQICHSTQHYLNDYFKNVANDVDIYAETILSKKMPEQIDDIAKINETRKLILDKLKDLEQTCIRNTQFFNLKENLCHLAIENDINLISNEIQRIKRRIFDNKWIFFRANKRIKSDQIDFGRLIIIQEIFTDELMHHFNKIGDYDNPPNLKRFILSKNSNILCNNYMKLYAIAKQISLSLKNPSKTIIEITHEDIDTIDEINFERYELNAIDEQLVKENEFVKLKTLDLNHNKISQLRAYSFLNLNNLKHLILSFNKLERLESNAFESLLNLEQLDLSNNKISFIASDAFLGLKNLKYLDLSGNRLAEIEPIVFNRLSQLNELDLSCNNFKIITNFMFSYLVNLEQLYLNSNEIEIVEENALNKLCNLKELHMSMNKLEKLDNKVFNHELNGLFKIDFRYNEIKILTPELFQNLKCLKLVLLYGNIDLIHEIDQKGFYRVGEDGETVNYLTFDGNYYESEEEMDEDEEEESDDEMEYNSESSDDDDEGDNYDSDY</sequence>
<keyword evidence="1" id="KW-0433">Leucine-rich repeat</keyword>
<evidence type="ECO:0000313" key="5">
    <source>
        <dbReference type="EMBL" id="CAF0920211.1"/>
    </source>
</evidence>
<dbReference type="InterPro" id="IPR003591">
    <property type="entry name" value="Leu-rich_rpt_typical-subtyp"/>
</dbReference>
<dbReference type="Gene3D" id="3.80.10.10">
    <property type="entry name" value="Ribonuclease Inhibitor"/>
    <property type="match status" value="2"/>
</dbReference>
<accession>A0A814AXW5</accession>
<dbReference type="GO" id="GO:0031012">
    <property type="term" value="C:extracellular matrix"/>
    <property type="evidence" value="ECO:0007669"/>
    <property type="project" value="TreeGrafter"/>
</dbReference>
<keyword evidence="2" id="KW-0732">Signal</keyword>
<dbReference type="InterPro" id="IPR050328">
    <property type="entry name" value="Dev_Immune_Receptor"/>
</dbReference>
<dbReference type="Pfam" id="PF13855">
    <property type="entry name" value="LRR_8"/>
    <property type="match status" value="2"/>
</dbReference>
<dbReference type="InterPro" id="IPR001611">
    <property type="entry name" value="Leu-rich_rpt"/>
</dbReference>
<dbReference type="GO" id="GO:0005615">
    <property type="term" value="C:extracellular space"/>
    <property type="evidence" value="ECO:0007669"/>
    <property type="project" value="TreeGrafter"/>
</dbReference>
<dbReference type="AlphaFoldDB" id="A0A814AXW5"/>
<dbReference type="PANTHER" id="PTHR24373">
    <property type="entry name" value="SLIT RELATED LEUCINE-RICH REPEAT NEURONAL PROTEIN"/>
    <property type="match status" value="1"/>
</dbReference>
<dbReference type="Proteomes" id="UP000663879">
    <property type="component" value="Unassembled WGS sequence"/>
</dbReference>
<evidence type="ECO:0000256" key="1">
    <source>
        <dbReference type="ARBA" id="ARBA00022614"/>
    </source>
</evidence>
<dbReference type="SUPFAM" id="SSF52058">
    <property type="entry name" value="L domain-like"/>
    <property type="match status" value="1"/>
</dbReference>
<dbReference type="PROSITE" id="PS51450">
    <property type="entry name" value="LRR"/>
    <property type="match status" value="4"/>
</dbReference>
<dbReference type="OrthoDB" id="1055097at2759"/>
<dbReference type="InterPro" id="IPR032675">
    <property type="entry name" value="LRR_dom_sf"/>
</dbReference>
<gene>
    <name evidence="5" type="ORF">OXX778_LOCUS12346</name>
</gene>
<evidence type="ECO:0000256" key="4">
    <source>
        <dbReference type="SAM" id="MobiDB-lite"/>
    </source>
</evidence>
<proteinExistence type="predicted"/>
<evidence type="ECO:0000313" key="6">
    <source>
        <dbReference type="Proteomes" id="UP000663879"/>
    </source>
</evidence>
<keyword evidence="3" id="KW-0677">Repeat</keyword>
<reference evidence="5" key="1">
    <citation type="submission" date="2021-02" db="EMBL/GenBank/DDBJ databases">
        <authorList>
            <person name="Nowell W R."/>
        </authorList>
    </citation>
    <scope>NUCLEOTIDE SEQUENCE</scope>
    <source>
        <strain evidence="5">Ploen Becks lab</strain>
    </source>
</reference>
<feature type="region of interest" description="Disordered" evidence="4">
    <location>
        <begin position="474"/>
        <end position="514"/>
    </location>
</feature>
<comment type="caution">
    <text evidence="5">The sequence shown here is derived from an EMBL/GenBank/DDBJ whole genome shotgun (WGS) entry which is preliminary data.</text>
</comment>